<dbReference type="RefSeq" id="WP_163149338.1">
    <property type="nucleotide sequence ID" value="NZ_VKHP01000001.1"/>
</dbReference>
<dbReference type="EMBL" id="VKHP01000001">
    <property type="protein sequence ID" value="NEU94332.1"/>
    <property type="molecule type" value="Genomic_DNA"/>
</dbReference>
<dbReference type="Proteomes" id="UP000468531">
    <property type="component" value="Unassembled WGS sequence"/>
</dbReference>
<sequence>MSLHPSCQEIPGKSCRIRAAFVRFPTCARFNVSIQPIRAGLLSFCRADLRGASEGAASLRMRNREAFLKVVEPSGRCGHPNARDLYRPANDNKQKRSSSPSVWNRSEASRQAGNDTVRVSAYAHGQSSSCLGYAFMVG</sequence>
<accession>A0A6P1BA73</accession>
<evidence type="ECO:0000256" key="1">
    <source>
        <dbReference type="SAM" id="MobiDB-lite"/>
    </source>
</evidence>
<evidence type="ECO:0000313" key="3">
    <source>
        <dbReference type="Proteomes" id="UP000468531"/>
    </source>
</evidence>
<organism evidence="2 3">
    <name type="scientific">Bradyrhizobium uaiense</name>
    <dbReference type="NCBI Taxonomy" id="2594946"/>
    <lineage>
        <taxon>Bacteria</taxon>
        <taxon>Pseudomonadati</taxon>
        <taxon>Pseudomonadota</taxon>
        <taxon>Alphaproteobacteria</taxon>
        <taxon>Hyphomicrobiales</taxon>
        <taxon>Nitrobacteraceae</taxon>
        <taxon>Bradyrhizobium</taxon>
    </lineage>
</organism>
<gene>
    <name evidence="2" type="ORF">FNJ47_00425</name>
</gene>
<feature type="compositionally biased region" description="Polar residues" evidence="1">
    <location>
        <begin position="97"/>
        <end position="110"/>
    </location>
</feature>
<protein>
    <submittedName>
        <fullName evidence="2">Uncharacterized protein</fullName>
    </submittedName>
</protein>
<proteinExistence type="predicted"/>
<name>A0A6P1BA73_9BRAD</name>
<dbReference type="AlphaFoldDB" id="A0A6P1BA73"/>
<reference evidence="2 3" key="1">
    <citation type="journal article" date="2020" name="Arch. Microbiol.">
        <title>Bradyrhizobium uaiense sp. nov., a new highly efficient cowpea symbiont.</title>
        <authorList>
            <person name="Cabral Michel D."/>
            <person name="Azarias Guimaraes A."/>
            <person name="Martins da Costa E."/>
            <person name="Soares de Carvalho T."/>
            <person name="Balsanelli E."/>
            <person name="Willems A."/>
            <person name="Maltempi de Souza E."/>
            <person name="de Souza Moreira F.M."/>
        </authorList>
    </citation>
    <scope>NUCLEOTIDE SEQUENCE [LARGE SCALE GENOMIC DNA]</scope>
    <source>
        <strain evidence="2 3">UFLA 03-164</strain>
    </source>
</reference>
<comment type="caution">
    <text evidence="2">The sequence shown here is derived from an EMBL/GenBank/DDBJ whole genome shotgun (WGS) entry which is preliminary data.</text>
</comment>
<evidence type="ECO:0000313" key="2">
    <source>
        <dbReference type="EMBL" id="NEU94332.1"/>
    </source>
</evidence>
<feature type="compositionally biased region" description="Basic and acidic residues" evidence="1">
    <location>
        <begin position="81"/>
        <end position="94"/>
    </location>
</feature>
<feature type="region of interest" description="Disordered" evidence="1">
    <location>
        <begin position="75"/>
        <end position="110"/>
    </location>
</feature>
<keyword evidence="3" id="KW-1185">Reference proteome</keyword>